<evidence type="ECO:0000313" key="3">
    <source>
        <dbReference type="Proteomes" id="UP000075714"/>
    </source>
</evidence>
<dbReference type="OrthoDB" id="443318at2759"/>
<dbReference type="STRING" id="33097.A0A150GZI8"/>
<dbReference type="InterPro" id="IPR050194">
    <property type="entry name" value="Glycosyltransferase_grp1"/>
</dbReference>
<feature type="chain" id="PRO_5007562293" description="Glycosyl transferase family 1 domain-containing protein" evidence="1">
    <location>
        <begin position="18"/>
        <end position="175"/>
    </location>
</feature>
<dbReference type="EMBL" id="LSYV01000004">
    <property type="protein sequence ID" value="KXZ55235.1"/>
    <property type="molecule type" value="Genomic_DNA"/>
</dbReference>
<accession>A0A150GZI8</accession>
<comment type="caution">
    <text evidence="2">The sequence shown here is derived from an EMBL/GenBank/DDBJ whole genome shotgun (WGS) entry which is preliminary data.</text>
</comment>
<evidence type="ECO:0008006" key="4">
    <source>
        <dbReference type="Google" id="ProtNLM"/>
    </source>
</evidence>
<sequence length="175" mass="19179">MWGFLRILHATAHLTLTVSPAMVDELVANRAVDDRKQIQVWKKGVDSDTFHPRFRSAAMRARLTGGKPERPVLVYVGQLGFEKNLFFLRELLNRNPGVCLAFVGDGPARSELQAAFKGTPTVFLGMLHVRRRGGRRGGHWESGLAVRGVVWRGKGLPLLLGRAVCVGGGRGEGAQ</sequence>
<organism evidence="2 3">
    <name type="scientific">Gonium pectorale</name>
    <name type="common">Green alga</name>
    <dbReference type="NCBI Taxonomy" id="33097"/>
    <lineage>
        <taxon>Eukaryota</taxon>
        <taxon>Viridiplantae</taxon>
        <taxon>Chlorophyta</taxon>
        <taxon>core chlorophytes</taxon>
        <taxon>Chlorophyceae</taxon>
        <taxon>CS clade</taxon>
        <taxon>Chlamydomonadales</taxon>
        <taxon>Volvocaceae</taxon>
        <taxon>Gonium</taxon>
    </lineage>
</organism>
<feature type="signal peptide" evidence="1">
    <location>
        <begin position="1"/>
        <end position="17"/>
    </location>
</feature>
<keyword evidence="3" id="KW-1185">Reference proteome</keyword>
<proteinExistence type="predicted"/>
<reference evidence="3" key="1">
    <citation type="journal article" date="2016" name="Nat. Commun.">
        <title>The Gonium pectorale genome demonstrates co-option of cell cycle regulation during the evolution of multicellularity.</title>
        <authorList>
            <person name="Hanschen E.R."/>
            <person name="Marriage T.N."/>
            <person name="Ferris P.J."/>
            <person name="Hamaji T."/>
            <person name="Toyoda A."/>
            <person name="Fujiyama A."/>
            <person name="Neme R."/>
            <person name="Noguchi H."/>
            <person name="Minakuchi Y."/>
            <person name="Suzuki M."/>
            <person name="Kawai-Toyooka H."/>
            <person name="Smith D.R."/>
            <person name="Sparks H."/>
            <person name="Anderson J."/>
            <person name="Bakaric R."/>
            <person name="Luria V."/>
            <person name="Karger A."/>
            <person name="Kirschner M.W."/>
            <person name="Durand P.M."/>
            <person name="Michod R.E."/>
            <person name="Nozaki H."/>
            <person name="Olson B.J."/>
        </authorList>
    </citation>
    <scope>NUCLEOTIDE SEQUENCE [LARGE SCALE GENOMIC DNA]</scope>
    <source>
        <strain evidence="3">NIES-2863</strain>
    </source>
</reference>
<dbReference type="SUPFAM" id="SSF53756">
    <property type="entry name" value="UDP-Glycosyltransferase/glycogen phosphorylase"/>
    <property type="match status" value="1"/>
</dbReference>
<dbReference type="GO" id="GO:0016757">
    <property type="term" value="F:glycosyltransferase activity"/>
    <property type="evidence" value="ECO:0007669"/>
    <property type="project" value="TreeGrafter"/>
</dbReference>
<dbReference type="PANTHER" id="PTHR45947">
    <property type="entry name" value="SULFOQUINOVOSYL TRANSFERASE SQD2"/>
    <property type="match status" value="1"/>
</dbReference>
<keyword evidence="1" id="KW-0732">Signal</keyword>
<name>A0A150GZI8_GONPE</name>
<dbReference type="PANTHER" id="PTHR45947:SF3">
    <property type="entry name" value="SULFOQUINOVOSYL TRANSFERASE SQD2"/>
    <property type="match status" value="1"/>
</dbReference>
<gene>
    <name evidence="2" type="ORF">GPECTOR_3g376</name>
</gene>
<dbReference type="AlphaFoldDB" id="A0A150GZI8"/>
<dbReference type="Gene3D" id="3.40.50.2000">
    <property type="entry name" value="Glycogen Phosphorylase B"/>
    <property type="match status" value="2"/>
</dbReference>
<evidence type="ECO:0000313" key="2">
    <source>
        <dbReference type="EMBL" id="KXZ55235.1"/>
    </source>
</evidence>
<protein>
    <recommendedName>
        <fullName evidence="4">Glycosyl transferase family 1 domain-containing protein</fullName>
    </recommendedName>
</protein>
<evidence type="ECO:0000256" key="1">
    <source>
        <dbReference type="SAM" id="SignalP"/>
    </source>
</evidence>
<dbReference type="Proteomes" id="UP000075714">
    <property type="component" value="Unassembled WGS sequence"/>
</dbReference>